<reference evidence="10 11" key="1">
    <citation type="journal article" date="2014" name="Nature">
        <title>An environmental bacterial taxon with a large and distinct metabolic repertoire.</title>
        <authorList>
            <person name="Wilson M.C."/>
            <person name="Mori T."/>
            <person name="Ruckert C."/>
            <person name="Uria A.R."/>
            <person name="Helf M.J."/>
            <person name="Takada K."/>
            <person name="Gernert C."/>
            <person name="Steffens U.A."/>
            <person name="Heycke N."/>
            <person name="Schmitt S."/>
            <person name="Rinke C."/>
            <person name="Helfrich E.J."/>
            <person name="Brachmann A.O."/>
            <person name="Gurgui C."/>
            <person name="Wakimoto T."/>
            <person name="Kracht M."/>
            <person name="Crusemann M."/>
            <person name="Hentschel U."/>
            <person name="Abe I."/>
            <person name="Matsunaga S."/>
            <person name="Kalinowski J."/>
            <person name="Takeyama H."/>
            <person name="Piel J."/>
        </authorList>
    </citation>
    <scope>NUCLEOTIDE SEQUENCE [LARGE SCALE GENOMIC DNA]</scope>
    <source>
        <strain evidence="11">TSY1</strain>
    </source>
</reference>
<feature type="transmembrane region" description="Helical" evidence="8">
    <location>
        <begin position="370"/>
        <end position="388"/>
    </location>
</feature>
<dbReference type="InterPro" id="IPR001750">
    <property type="entry name" value="ND/Mrp_TM"/>
</dbReference>
<feature type="transmembrane region" description="Helical" evidence="8">
    <location>
        <begin position="275"/>
        <end position="297"/>
    </location>
</feature>
<feature type="transmembrane region" description="Helical" evidence="8">
    <location>
        <begin position="304"/>
        <end position="326"/>
    </location>
</feature>
<evidence type="ECO:0000313" key="10">
    <source>
        <dbReference type="EMBL" id="ETW97985.1"/>
    </source>
</evidence>
<evidence type="ECO:0000256" key="5">
    <source>
        <dbReference type="ARBA" id="ARBA00022989"/>
    </source>
</evidence>
<gene>
    <name evidence="10" type="ORF">ETSY1_20555</name>
</gene>
<feature type="transmembrane region" description="Helical" evidence="8">
    <location>
        <begin position="213"/>
        <end position="233"/>
    </location>
</feature>
<feature type="transmembrane region" description="Helical" evidence="8">
    <location>
        <begin position="133"/>
        <end position="150"/>
    </location>
</feature>
<feature type="transmembrane region" description="Helical" evidence="8">
    <location>
        <begin position="110"/>
        <end position="127"/>
    </location>
</feature>
<dbReference type="GO" id="GO:0005886">
    <property type="term" value="C:plasma membrane"/>
    <property type="evidence" value="ECO:0007669"/>
    <property type="project" value="UniProtKB-SubCell"/>
</dbReference>
<comment type="similarity">
    <text evidence="2">Belongs to the CPA3 antiporters (TC 2.A.63) subunit D family.</text>
</comment>
<name>W4LJV7_ENTF1</name>
<keyword evidence="11" id="KW-1185">Reference proteome</keyword>
<evidence type="ECO:0000256" key="8">
    <source>
        <dbReference type="SAM" id="Phobius"/>
    </source>
</evidence>
<feature type="domain" description="NADH:quinone oxidoreductase/Mrp antiporter transmembrane" evidence="9">
    <location>
        <begin position="127"/>
        <end position="397"/>
    </location>
</feature>
<dbReference type="HOGENOM" id="CLU_022930_0_0_7"/>
<proteinExistence type="inferred from homology"/>
<feature type="transmembrane region" description="Helical" evidence="8">
    <location>
        <begin position="415"/>
        <end position="435"/>
    </location>
</feature>
<feature type="transmembrane region" description="Helical" evidence="8">
    <location>
        <begin position="42"/>
        <end position="61"/>
    </location>
</feature>
<evidence type="ECO:0000256" key="3">
    <source>
        <dbReference type="ARBA" id="ARBA00022475"/>
    </source>
</evidence>
<feature type="transmembrane region" description="Helical" evidence="8">
    <location>
        <begin position="6"/>
        <end position="30"/>
    </location>
</feature>
<dbReference type="PATRIC" id="fig|1429438.4.peg.3994"/>
<comment type="subcellular location">
    <subcellularLocation>
        <location evidence="1">Cell membrane</location>
        <topology evidence="1">Multi-pass membrane protein</topology>
    </subcellularLocation>
    <subcellularLocation>
        <location evidence="7">Membrane</location>
        <topology evidence="7">Multi-pass membrane protein</topology>
    </subcellularLocation>
</comment>
<feature type="transmembrane region" description="Helical" evidence="8">
    <location>
        <begin position="447"/>
        <end position="468"/>
    </location>
</feature>
<protein>
    <recommendedName>
        <fullName evidence="9">NADH:quinone oxidoreductase/Mrp antiporter transmembrane domain-containing protein</fullName>
    </recommendedName>
</protein>
<keyword evidence="3" id="KW-1003">Cell membrane</keyword>
<keyword evidence="4 7" id="KW-0812">Transmembrane</keyword>
<evidence type="ECO:0000313" key="11">
    <source>
        <dbReference type="Proteomes" id="UP000019141"/>
    </source>
</evidence>
<evidence type="ECO:0000256" key="4">
    <source>
        <dbReference type="ARBA" id="ARBA00022692"/>
    </source>
</evidence>
<accession>W4LJV7</accession>
<dbReference type="PANTHER" id="PTHR42703:SF1">
    <property type="entry name" value="NA(+)_H(+) ANTIPORTER SUBUNIT D1"/>
    <property type="match status" value="1"/>
</dbReference>
<dbReference type="EMBL" id="AZHW01000596">
    <property type="protein sequence ID" value="ETW97985.1"/>
    <property type="molecule type" value="Genomic_DNA"/>
</dbReference>
<feature type="transmembrane region" description="Helical" evidence="8">
    <location>
        <begin position="162"/>
        <end position="188"/>
    </location>
</feature>
<evidence type="ECO:0000259" key="9">
    <source>
        <dbReference type="Pfam" id="PF00361"/>
    </source>
</evidence>
<dbReference type="AlphaFoldDB" id="W4LJV7"/>
<keyword evidence="6 8" id="KW-0472">Membrane</keyword>
<evidence type="ECO:0000256" key="2">
    <source>
        <dbReference type="ARBA" id="ARBA00005346"/>
    </source>
</evidence>
<comment type="caution">
    <text evidence="10">The sequence shown here is derived from an EMBL/GenBank/DDBJ whole genome shotgun (WGS) entry which is preliminary data.</text>
</comment>
<organism evidence="10 11">
    <name type="scientific">Entotheonella factor</name>
    <dbReference type="NCBI Taxonomy" id="1429438"/>
    <lineage>
        <taxon>Bacteria</taxon>
        <taxon>Pseudomonadati</taxon>
        <taxon>Nitrospinota/Tectimicrobiota group</taxon>
        <taxon>Candidatus Tectimicrobiota</taxon>
        <taxon>Candidatus Entotheonellia</taxon>
        <taxon>Candidatus Entotheonellales</taxon>
        <taxon>Candidatus Entotheonellaceae</taxon>
        <taxon>Candidatus Entotheonella</taxon>
    </lineage>
</organism>
<dbReference type="PANTHER" id="PTHR42703">
    <property type="entry name" value="NADH DEHYDROGENASE"/>
    <property type="match status" value="1"/>
</dbReference>
<feature type="transmembrane region" description="Helical" evidence="8">
    <location>
        <begin position="81"/>
        <end position="98"/>
    </location>
</feature>
<sequence length="602" mass="64019">MSDGGMASALLQGFSLLFVVGLPAILAAGYAYRPWRELMGRLAPWAALPALLLAMLAPSGITAELSWLLLGSQLGMDETARVFLFFTALLWFLAGFYARAYVQDDHRDRFFALYLITMSGNLGLILAQDMLSFFLGFATMSFASYGLIVHHPDAEARFAARIYMILVVVGEVLLFAAMVWAAFAAMVWGEGSGNYLLLQDTTRALAQAPGREFILALFLVGFGIKVGALPLHVSLPLIYKAAPAPASAVLSGAMIKAGLLGWMRFLPLGVADFPAWGAGCIAIGLAAAFYGVLVGLTQRHPKTVLAYSSISQMGLMTVAIGCGLAAPSSWPMVSLVVGMYALHHALAKGVLFLGVGVAATRIDTAWQRGLVGLGLLLPALALAGAPYTSGAAAKVSLKAAAAMAPSAWFELLETLLPLSAVGTTLLMGRFIMLVWPRPASHSSRLTPGLWVPWVLLLLGTSISVFVWPWPGELTPIVDAFSSKLAWKAFWPVGVGAFIVLAVWGGSRWIGWRSDWQIPAGDILVPVNRLIEVMSRAGGVTVGRSLTEGLAQVTSKWAAVTAQPPWHAMLSRSEQSLASWSVAGMLFLFLAAALLACLITLSA</sequence>
<dbReference type="Proteomes" id="UP000019141">
    <property type="component" value="Unassembled WGS sequence"/>
</dbReference>
<feature type="transmembrane region" description="Helical" evidence="8">
    <location>
        <begin position="488"/>
        <end position="506"/>
    </location>
</feature>
<dbReference type="Pfam" id="PF00361">
    <property type="entry name" value="Proton_antipo_M"/>
    <property type="match status" value="1"/>
</dbReference>
<dbReference type="InterPro" id="IPR050586">
    <property type="entry name" value="CPA3_Na-H_Antiporter_D"/>
</dbReference>
<feature type="transmembrane region" description="Helical" evidence="8">
    <location>
        <begin position="332"/>
        <end position="358"/>
    </location>
</feature>
<feature type="transmembrane region" description="Helical" evidence="8">
    <location>
        <begin position="245"/>
        <end position="263"/>
    </location>
</feature>
<feature type="transmembrane region" description="Helical" evidence="8">
    <location>
        <begin position="576"/>
        <end position="600"/>
    </location>
</feature>
<evidence type="ECO:0000256" key="1">
    <source>
        <dbReference type="ARBA" id="ARBA00004651"/>
    </source>
</evidence>
<evidence type="ECO:0000256" key="6">
    <source>
        <dbReference type="ARBA" id="ARBA00023136"/>
    </source>
</evidence>
<evidence type="ECO:0000256" key="7">
    <source>
        <dbReference type="RuleBase" id="RU000320"/>
    </source>
</evidence>
<keyword evidence="5 8" id="KW-1133">Transmembrane helix</keyword>